<feature type="domain" description="NAD-dependent epimerase/dehydratase" evidence="1">
    <location>
        <begin position="8"/>
        <end position="219"/>
    </location>
</feature>
<dbReference type="EMBL" id="NVUL01000049">
    <property type="protein sequence ID" value="PCI77060.1"/>
    <property type="molecule type" value="Genomic_DNA"/>
</dbReference>
<dbReference type="SUPFAM" id="SSF51735">
    <property type="entry name" value="NAD(P)-binding Rossmann-fold domains"/>
    <property type="match status" value="1"/>
</dbReference>
<organism evidence="2 3">
    <name type="scientific">SAR86 cluster bacterium</name>
    <dbReference type="NCBI Taxonomy" id="2030880"/>
    <lineage>
        <taxon>Bacteria</taxon>
        <taxon>Pseudomonadati</taxon>
        <taxon>Pseudomonadota</taxon>
        <taxon>Gammaproteobacteria</taxon>
        <taxon>SAR86 cluster</taxon>
    </lineage>
</organism>
<protein>
    <recommendedName>
        <fullName evidence="1">NAD-dependent epimerase/dehydratase domain-containing protein</fullName>
    </recommendedName>
</protein>
<reference evidence="3" key="1">
    <citation type="submission" date="2017-08" db="EMBL/GenBank/DDBJ databases">
        <title>A dynamic microbial community with high functional redundancy inhabits the cold, oxic subseafloor aquifer.</title>
        <authorList>
            <person name="Tully B.J."/>
            <person name="Wheat C.G."/>
            <person name="Glazer B.T."/>
            <person name="Huber J.A."/>
        </authorList>
    </citation>
    <scope>NUCLEOTIDE SEQUENCE [LARGE SCALE GENOMIC DNA]</scope>
</reference>
<sequence length="326" mass="35166">MIQSKRKILITGATGFIGLALCRRLLEEDFDVRVLLRNPAKIVLLSSSIIAEPVLGDLHDQQSLVEACAGVDTILHLAGVAHVSRTTKGDDTNVVGSENLLKAAVQQNVRRIVFLSSSLANAAAANSGDITAYGKGKRTAELLMLEAADRGQIEALILRPVNVYGVKMKGNIASMISMIHRGRLPRLPALSSKISLLGVEDLASAILLAANSDLTSRIYTVTDGQEYPIAAIEEAIYRCLGKRLSRWRTPAVILYAASVLAGAMARLRGRDTGISSRTYRNLTADNLFKNEDICAELGFQPSQNLYQVLPKIVGDIVSETNSAISR</sequence>
<dbReference type="Gene3D" id="3.40.50.720">
    <property type="entry name" value="NAD(P)-binding Rossmann-like Domain"/>
    <property type="match status" value="1"/>
</dbReference>
<dbReference type="GO" id="GO:0004029">
    <property type="term" value="F:aldehyde dehydrogenase (NAD+) activity"/>
    <property type="evidence" value="ECO:0007669"/>
    <property type="project" value="TreeGrafter"/>
</dbReference>
<gene>
    <name evidence="2" type="ORF">COB20_09000</name>
</gene>
<dbReference type="InterPro" id="IPR051783">
    <property type="entry name" value="NAD(P)-dependent_oxidoreduct"/>
</dbReference>
<dbReference type="GO" id="GO:0005737">
    <property type="term" value="C:cytoplasm"/>
    <property type="evidence" value="ECO:0007669"/>
    <property type="project" value="TreeGrafter"/>
</dbReference>
<evidence type="ECO:0000313" key="3">
    <source>
        <dbReference type="Proteomes" id="UP000218767"/>
    </source>
</evidence>
<dbReference type="InterPro" id="IPR036291">
    <property type="entry name" value="NAD(P)-bd_dom_sf"/>
</dbReference>
<accession>A0A2A4X3B9</accession>
<dbReference type="Pfam" id="PF01370">
    <property type="entry name" value="Epimerase"/>
    <property type="match status" value="1"/>
</dbReference>
<dbReference type="AlphaFoldDB" id="A0A2A4X3B9"/>
<dbReference type="PANTHER" id="PTHR48079">
    <property type="entry name" value="PROTEIN YEEZ"/>
    <property type="match status" value="1"/>
</dbReference>
<proteinExistence type="predicted"/>
<dbReference type="PANTHER" id="PTHR48079:SF6">
    <property type="entry name" value="NAD(P)-BINDING DOMAIN-CONTAINING PROTEIN-RELATED"/>
    <property type="match status" value="1"/>
</dbReference>
<evidence type="ECO:0000259" key="1">
    <source>
        <dbReference type="Pfam" id="PF01370"/>
    </source>
</evidence>
<name>A0A2A4X3B9_9GAMM</name>
<dbReference type="Proteomes" id="UP000218767">
    <property type="component" value="Unassembled WGS sequence"/>
</dbReference>
<evidence type="ECO:0000313" key="2">
    <source>
        <dbReference type="EMBL" id="PCI77060.1"/>
    </source>
</evidence>
<comment type="caution">
    <text evidence="2">The sequence shown here is derived from an EMBL/GenBank/DDBJ whole genome shotgun (WGS) entry which is preliminary data.</text>
</comment>
<dbReference type="InterPro" id="IPR001509">
    <property type="entry name" value="Epimerase_deHydtase"/>
</dbReference>